<dbReference type="Proteomes" id="UP000694726">
    <property type="component" value="Unplaced"/>
</dbReference>
<accession>A0A8D0MTI6</accession>
<dbReference type="Ensembl" id="ENSSSCT00015021362.1">
    <property type="protein sequence ID" value="ENSSSCP00015008397.1"/>
    <property type="gene ID" value="ENSSSCG00015016130.1"/>
</dbReference>
<feature type="domain" description="GST N-terminal" evidence="2">
    <location>
        <begin position="94"/>
        <end position="155"/>
    </location>
</feature>
<sequence>MGAGPGQQPRKPWASQRLTWAPENPWLGEGSRSPSTWPGAAVGKGTAPLGLGWGAGPRRGRHTSRPAFTTRSEDKFPAQLWRSLSGQGSETNTMTLILGYWDIRGLAHAIRLLLEYTDSSYEEKKYTMGDGNGILFCSGPADSGQPCHVLTPVAR</sequence>
<organism evidence="3 4">
    <name type="scientific">Sus scrofa</name>
    <name type="common">Pig</name>
    <dbReference type="NCBI Taxonomy" id="9823"/>
    <lineage>
        <taxon>Eukaryota</taxon>
        <taxon>Metazoa</taxon>
        <taxon>Chordata</taxon>
        <taxon>Craniata</taxon>
        <taxon>Vertebrata</taxon>
        <taxon>Euteleostomi</taxon>
        <taxon>Mammalia</taxon>
        <taxon>Eutheria</taxon>
        <taxon>Laurasiatheria</taxon>
        <taxon>Artiodactyla</taxon>
        <taxon>Suina</taxon>
        <taxon>Suidae</taxon>
        <taxon>Sus</taxon>
    </lineage>
</organism>
<evidence type="ECO:0000313" key="4">
    <source>
        <dbReference type="Proteomes" id="UP000694726"/>
    </source>
</evidence>
<dbReference type="PROSITE" id="PS50404">
    <property type="entry name" value="GST_NTER"/>
    <property type="match status" value="1"/>
</dbReference>
<protein>
    <recommendedName>
        <fullName evidence="2">GST N-terminal domain-containing protein</fullName>
    </recommendedName>
</protein>
<evidence type="ECO:0000256" key="1">
    <source>
        <dbReference type="SAM" id="MobiDB-lite"/>
    </source>
</evidence>
<name>A0A8D0MTI6_PIG</name>
<dbReference type="Gene3D" id="3.40.30.10">
    <property type="entry name" value="Glutaredoxin"/>
    <property type="match status" value="1"/>
</dbReference>
<dbReference type="InterPro" id="IPR004045">
    <property type="entry name" value="Glutathione_S-Trfase_N"/>
</dbReference>
<dbReference type="Pfam" id="PF02798">
    <property type="entry name" value="GST_N"/>
    <property type="match status" value="1"/>
</dbReference>
<evidence type="ECO:0000313" key="3">
    <source>
        <dbReference type="Ensembl" id="ENSSSCP00015008397.1"/>
    </source>
</evidence>
<reference evidence="3" key="1">
    <citation type="submission" date="2025-08" db="UniProtKB">
        <authorList>
            <consortium name="Ensembl"/>
        </authorList>
    </citation>
    <scope>IDENTIFICATION</scope>
</reference>
<dbReference type="AlphaFoldDB" id="A0A8D0MTI6"/>
<proteinExistence type="predicted"/>
<feature type="region of interest" description="Disordered" evidence="1">
    <location>
        <begin position="1"/>
        <end position="72"/>
    </location>
</feature>
<evidence type="ECO:0000259" key="2">
    <source>
        <dbReference type="PROSITE" id="PS50404"/>
    </source>
</evidence>
<dbReference type="InterPro" id="IPR036249">
    <property type="entry name" value="Thioredoxin-like_sf"/>
</dbReference>
<dbReference type="SUPFAM" id="SSF52833">
    <property type="entry name" value="Thioredoxin-like"/>
    <property type="match status" value="1"/>
</dbReference>